<keyword evidence="2" id="KW-1185">Reference proteome</keyword>
<evidence type="ECO:0000313" key="1">
    <source>
        <dbReference type="EMBL" id="RPD59526.1"/>
    </source>
</evidence>
<gene>
    <name evidence="1" type="ORF">L227DRAFT_151329</name>
</gene>
<organism evidence="1 2">
    <name type="scientific">Lentinus tigrinus ALCF2SS1-6</name>
    <dbReference type="NCBI Taxonomy" id="1328759"/>
    <lineage>
        <taxon>Eukaryota</taxon>
        <taxon>Fungi</taxon>
        <taxon>Dikarya</taxon>
        <taxon>Basidiomycota</taxon>
        <taxon>Agaricomycotina</taxon>
        <taxon>Agaricomycetes</taxon>
        <taxon>Polyporales</taxon>
        <taxon>Polyporaceae</taxon>
        <taxon>Lentinus</taxon>
    </lineage>
</organism>
<dbReference type="OrthoDB" id="2758548at2759"/>
<dbReference type="EMBL" id="ML122269">
    <property type="protein sequence ID" value="RPD59526.1"/>
    <property type="molecule type" value="Genomic_DNA"/>
</dbReference>
<accession>A0A5C2SDY4</accession>
<name>A0A5C2SDY4_9APHY</name>
<dbReference type="Proteomes" id="UP000313359">
    <property type="component" value="Unassembled WGS sequence"/>
</dbReference>
<sequence>MGGLLDDSESKCLLPTPLVERLSRVTSLNPASLSASDYINLRKRNLTSTIISSPRPFASKKHYSDFSGAPFPSGTRGFFYAATHPTLPLATELRFRITDRASPKSFMLGRDMLNEDGFPWHIPLLALLSNDEFAPIVNRLEQDGLIPARADLLHRHREDRWAVERYNIEDDSEAADHRSIPNLTAWPSDKPAVLYAFGQPFSYSFGETGFGKGHPEFLYLVSRTGVERLRTDEIFSISSMEMIVRTVMAARRRRPTEEDWLRPITIHEPPHDHGVFCLEPDPEGDGVVLRCLQLSPESFTSVSRPGRSHDRAQFLFCPQLSAGRLVKIAGIPFRLGRHTRASQAAHNMLENGETFRQLGKQVARAQNNKTARRSIKHTVHSLDPSGITASDYVELSRATCVLRSASSTAGAAHVSFSRNAAGEIIPFPNGTRGFFYCAHSGAHPPLAAELRFRVTHGATPEHFALGRDLSTSVGLPWSISLLHMLSQRSYASLIDLMGRQGVAEDEAKILALSRIANLSKAIGKPTVPSERARVIHSYKQPFVWKFDGLRPNFAMWSVSSEHVMRTTSSRLLVHLVSRAANIASEEDGATGIEELQIALPTSGSVLICFEQAYPTLGLRCLDVTKQLSYECRSFKRRPDGIWILTHPAGSAIDFPRGVFASGPSTLESPMCEVLDFTPGEMVRYRGRPVTIARGSRMYKWAHALLLNSYLK</sequence>
<reference evidence="1" key="1">
    <citation type="journal article" date="2018" name="Genome Biol. Evol.">
        <title>Genomics and development of Lentinus tigrinus, a white-rot wood-decaying mushroom with dimorphic fruiting bodies.</title>
        <authorList>
            <person name="Wu B."/>
            <person name="Xu Z."/>
            <person name="Knudson A."/>
            <person name="Carlson A."/>
            <person name="Chen N."/>
            <person name="Kovaka S."/>
            <person name="LaButti K."/>
            <person name="Lipzen A."/>
            <person name="Pennachio C."/>
            <person name="Riley R."/>
            <person name="Schakwitz W."/>
            <person name="Umezawa K."/>
            <person name="Ohm R.A."/>
            <person name="Grigoriev I.V."/>
            <person name="Nagy L.G."/>
            <person name="Gibbons J."/>
            <person name="Hibbett D."/>
        </authorList>
    </citation>
    <scope>NUCLEOTIDE SEQUENCE [LARGE SCALE GENOMIC DNA]</scope>
    <source>
        <strain evidence="1">ALCF2SS1-6</strain>
    </source>
</reference>
<proteinExistence type="predicted"/>
<evidence type="ECO:0000313" key="2">
    <source>
        <dbReference type="Proteomes" id="UP000313359"/>
    </source>
</evidence>
<dbReference type="AlphaFoldDB" id="A0A5C2SDY4"/>
<protein>
    <submittedName>
        <fullName evidence="1">Uncharacterized protein</fullName>
    </submittedName>
</protein>